<keyword evidence="3" id="KW-0285">Flavoprotein</keyword>
<dbReference type="InterPro" id="IPR004379">
    <property type="entry name" value="UDP-GALP_mutase"/>
</dbReference>
<dbReference type="PANTHER" id="PTHR21197:SF0">
    <property type="entry name" value="UDP-GALACTOPYRANOSE MUTASE"/>
    <property type="match status" value="1"/>
</dbReference>
<organism evidence="7">
    <name type="scientific">marine sediment metagenome</name>
    <dbReference type="NCBI Taxonomy" id="412755"/>
    <lineage>
        <taxon>unclassified sequences</taxon>
        <taxon>metagenomes</taxon>
        <taxon>ecological metagenomes</taxon>
    </lineage>
</organism>
<evidence type="ECO:0000256" key="3">
    <source>
        <dbReference type="ARBA" id="ARBA00022630"/>
    </source>
</evidence>
<gene>
    <name evidence="7" type="ORF">S01H1_14214</name>
</gene>
<dbReference type="GO" id="GO:0050660">
    <property type="term" value="F:flavin adenine dinucleotide binding"/>
    <property type="evidence" value="ECO:0007669"/>
    <property type="project" value="TreeGrafter"/>
</dbReference>
<name>X0SMS1_9ZZZZ</name>
<sequence length="348" mass="41734">VLKEKVLIIEKRNHIGGNCYDYKDKNNILVHKYGPHIFHTDYREVWDYLSQFTNWIYYQHRVLGYIDGKYVPIPFNLDTLYQLLPKNVAKGLEKKLIDKYGYDKKISILELKKVKDKDLCFLAKIIYDKIFFNYTKKQWGLKPEEIESLVTARVPVVLSHDDRYFQDRYQAIPKEGYKKLFEKILQNKNIEIKLETDFKDVKNKLKYKKIFYTGPIDVFFDYKFGKLDYRSVNIDFRTYHMKSYQAAAVINYPNNYDYTRITEFKKLSLTESNYTTIGIEYPGNNGFMAWPILNEKNKETFKKYWQELEKIKNGNIFFIGRLAEYKYYDMDDAIAASLKLFNSTRDEL</sequence>
<evidence type="ECO:0000256" key="4">
    <source>
        <dbReference type="ARBA" id="ARBA00022827"/>
    </source>
</evidence>
<dbReference type="SUPFAM" id="SSF51971">
    <property type="entry name" value="Nucleotide-binding domain"/>
    <property type="match status" value="1"/>
</dbReference>
<feature type="domain" description="UDP-galactopyranose mutase C-terminal" evidence="6">
    <location>
        <begin position="129"/>
        <end position="327"/>
    </location>
</feature>
<evidence type="ECO:0000313" key="7">
    <source>
        <dbReference type="EMBL" id="GAF82349.1"/>
    </source>
</evidence>
<dbReference type="PANTHER" id="PTHR21197">
    <property type="entry name" value="UDP-GALACTOPYRANOSE MUTASE"/>
    <property type="match status" value="1"/>
</dbReference>
<evidence type="ECO:0000256" key="5">
    <source>
        <dbReference type="ARBA" id="ARBA00023235"/>
    </source>
</evidence>
<evidence type="ECO:0000259" key="6">
    <source>
        <dbReference type="Pfam" id="PF03275"/>
    </source>
</evidence>
<dbReference type="AlphaFoldDB" id="X0SMS1"/>
<reference evidence="7" key="1">
    <citation type="journal article" date="2014" name="Front. Microbiol.">
        <title>High frequency of phylogenetically diverse reductive dehalogenase-homologous genes in deep subseafloor sedimentary metagenomes.</title>
        <authorList>
            <person name="Kawai M."/>
            <person name="Futagami T."/>
            <person name="Toyoda A."/>
            <person name="Takaki Y."/>
            <person name="Nishi S."/>
            <person name="Hori S."/>
            <person name="Arai W."/>
            <person name="Tsubouchi T."/>
            <person name="Morono Y."/>
            <person name="Uchiyama I."/>
            <person name="Ito T."/>
            <person name="Fujiyama A."/>
            <person name="Inagaki F."/>
            <person name="Takami H."/>
        </authorList>
    </citation>
    <scope>NUCLEOTIDE SEQUENCE</scope>
    <source>
        <strain evidence="7">Expedition CK06-06</strain>
    </source>
</reference>
<comment type="caution">
    <text evidence="7">The sequence shown here is derived from an EMBL/GenBank/DDBJ whole genome shotgun (WGS) entry which is preliminary data.</text>
</comment>
<evidence type="ECO:0000256" key="1">
    <source>
        <dbReference type="ARBA" id="ARBA00001974"/>
    </source>
</evidence>
<feature type="non-terminal residue" evidence="7">
    <location>
        <position position="1"/>
    </location>
</feature>
<protein>
    <recommendedName>
        <fullName evidence="6">UDP-galactopyranose mutase C-terminal domain-containing protein</fullName>
    </recommendedName>
</protein>
<comment type="cofactor">
    <cofactor evidence="1">
        <name>FAD</name>
        <dbReference type="ChEBI" id="CHEBI:57692"/>
    </cofactor>
</comment>
<dbReference type="EMBL" id="BARS01007380">
    <property type="protein sequence ID" value="GAF82349.1"/>
    <property type="molecule type" value="Genomic_DNA"/>
</dbReference>
<keyword evidence="5" id="KW-0413">Isomerase</keyword>
<dbReference type="InterPro" id="IPR015899">
    <property type="entry name" value="UDP-GalPyranose_mutase_C"/>
</dbReference>
<dbReference type="Gene3D" id="3.40.50.720">
    <property type="entry name" value="NAD(P)-binding Rossmann-like Domain"/>
    <property type="match status" value="3"/>
</dbReference>
<proteinExistence type="inferred from homology"/>
<comment type="similarity">
    <text evidence="2">Belongs to the UDP-galactopyranose/dTDP-fucopyranose mutase family.</text>
</comment>
<accession>X0SMS1</accession>
<dbReference type="GO" id="GO:0008767">
    <property type="term" value="F:UDP-galactopyranose mutase activity"/>
    <property type="evidence" value="ECO:0007669"/>
    <property type="project" value="InterPro"/>
</dbReference>
<dbReference type="Pfam" id="PF13450">
    <property type="entry name" value="NAD_binding_8"/>
    <property type="match status" value="1"/>
</dbReference>
<dbReference type="GO" id="GO:0005829">
    <property type="term" value="C:cytosol"/>
    <property type="evidence" value="ECO:0007669"/>
    <property type="project" value="TreeGrafter"/>
</dbReference>
<dbReference type="SUPFAM" id="SSF54373">
    <property type="entry name" value="FAD-linked reductases, C-terminal domain"/>
    <property type="match status" value="1"/>
</dbReference>
<dbReference type="NCBIfam" id="TIGR00031">
    <property type="entry name" value="UDP-GALP_mutase"/>
    <property type="match status" value="1"/>
</dbReference>
<evidence type="ECO:0000256" key="2">
    <source>
        <dbReference type="ARBA" id="ARBA00009321"/>
    </source>
</evidence>
<dbReference type="Pfam" id="PF03275">
    <property type="entry name" value="GLF"/>
    <property type="match status" value="1"/>
</dbReference>
<keyword evidence="4" id="KW-0274">FAD</keyword>